<dbReference type="EMBL" id="RKQG01000001">
    <property type="protein sequence ID" value="RPE34772.1"/>
    <property type="molecule type" value="Genomic_DNA"/>
</dbReference>
<dbReference type="AlphaFoldDB" id="A0A3N4RN01"/>
<evidence type="ECO:0000313" key="2">
    <source>
        <dbReference type="EMBL" id="RPE34772.1"/>
    </source>
</evidence>
<dbReference type="InterPro" id="IPR006448">
    <property type="entry name" value="Phage_term_ssu_P27"/>
</dbReference>
<dbReference type="Proteomes" id="UP000266906">
    <property type="component" value="Unassembled WGS sequence"/>
</dbReference>
<sequence>MAMGRPPTPTERKRRLGNPGGRPLPAAAKVVALPPVENTAPDHLGAAGAAVWEVVAGCSWIGETDRPAVVMLCELFDRRQDFTARLQQSDPVLYTDKGYAYANPLVGMLSTLDREIARQLGALGLTPTDRARLGLAEVRAKSKLEELLEKRRQPGA</sequence>
<evidence type="ECO:0000313" key="3">
    <source>
        <dbReference type="Proteomes" id="UP000266906"/>
    </source>
</evidence>
<reference evidence="2 3" key="1">
    <citation type="submission" date="2018-11" db="EMBL/GenBank/DDBJ databases">
        <title>Sequencing the genomes of 1000 actinobacteria strains.</title>
        <authorList>
            <person name="Klenk H.-P."/>
        </authorList>
    </citation>
    <scope>NUCLEOTIDE SEQUENCE [LARGE SCALE GENOMIC DNA]</scope>
    <source>
        <strain evidence="2 3">DSM 44781</strain>
    </source>
</reference>
<gene>
    <name evidence="2" type="ORF">EDD38_3108</name>
</gene>
<dbReference type="RefSeq" id="WP_123818435.1">
    <property type="nucleotide sequence ID" value="NZ_RKQG01000001.1"/>
</dbReference>
<feature type="region of interest" description="Disordered" evidence="1">
    <location>
        <begin position="1"/>
        <end position="21"/>
    </location>
</feature>
<comment type="caution">
    <text evidence="2">The sequence shown here is derived from an EMBL/GenBank/DDBJ whole genome shotgun (WGS) entry which is preliminary data.</text>
</comment>
<name>A0A3N4RN01_9ACTN</name>
<organism evidence="2 3">
    <name type="scientific">Kitasatospora cineracea</name>
    <dbReference type="NCBI Taxonomy" id="88074"/>
    <lineage>
        <taxon>Bacteria</taxon>
        <taxon>Bacillati</taxon>
        <taxon>Actinomycetota</taxon>
        <taxon>Actinomycetes</taxon>
        <taxon>Kitasatosporales</taxon>
        <taxon>Streptomycetaceae</taxon>
        <taxon>Kitasatospora</taxon>
    </lineage>
</organism>
<protein>
    <submittedName>
        <fullName evidence="2">P27 family predicted phage terminase small subunit</fullName>
    </submittedName>
</protein>
<evidence type="ECO:0000256" key="1">
    <source>
        <dbReference type="SAM" id="MobiDB-lite"/>
    </source>
</evidence>
<dbReference type="NCBIfam" id="TIGR01558">
    <property type="entry name" value="sm_term_P27"/>
    <property type="match status" value="1"/>
</dbReference>
<dbReference type="Pfam" id="PF05119">
    <property type="entry name" value="Terminase_4"/>
    <property type="match status" value="1"/>
</dbReference>
<proteinExistence type="predicted"/>
<accession>A0A3N4RN01</accession>
<keyword evidence="3" id="KW-1185">Reference proteome</keyword>